<protein>
    <recommendedName>
        <fullName evidence="2">histidine kinase</fullName>
        <ecNumber evidence="2">2.7.13.3</ecNumber>
    </recommendedName>
</protein>
<keyword evidence="4" id="KW-0808">Transferase</keyword>
<dbReference type="Gene3D" id="3.30.565.10">
    <property type="entry name" value="Histidine kinase-like ATPase, C-terminal domain"/>
    <property type="match status" value="1"/>
</dbReference>
<dbReference type="InterPro" id="IPR005467">
    <property type="entry name" value="His_kinase_dom"/>
</dbReference>
<dbReference type="InterPro" id="IPR003661">
    <property type="entry name" value="HisK_dim/P_dom"/>
</dbReference>
<evidence type="ECO:0000313" key="11">
    <source>
        <dbReference type="Proteomes" id="UP000287352"/>
    </source>
</evidence>
<evidence type="ECO:0000256" key="2">
    <source>
        <dbReference type="ARBA" id="ARBA00012438"/>
    </source>
</evidence>
<dbReference type="SMART" id="SM00091">
    <property type="entry name" value="PAS"/>
    <property type="match status" value="2"/>
</dbReference>
<feature type="domain" description="PAC" evidence="9">
    <location>
        <begin position="97"/>
        <end position="149"/>
    </location>
</feature>
<dbReference type="PROSITE" id="PS50113">
    <property type="entry name" value="PAC"/>
    <property type="match status" value="2"/>
</dbReference>
<dbReference type="Proteomes" id="UP000287352">
    <property type="component" value="Unassembled WGS sequence"/>
</dbReference>
<dbReference type="PROSITE" id="PS50109">
    <property type="entry name" value="HIS_KIN"/>
    <property type="match status" value="1"/>
</dbReference>
<dbReference type="Pfam" id="PF13426">
    <property type="entry name" value="PAS_9"/>
    <property type="match status" value="2"/>
</dbReference>
<dbReference type="Pfam" id="PF02518">
    <property type="entry name" value="HATPase_c"/>
    <property type="match status" value="1"/>
</dbReference>
<dbReference type="InterPro" id="IPR001610">
    <property type="entry name" value="PAC"/>
</dbReference>
<dbReference type="InterPro" id="IPR004358">
    <property type="entry name" value="Sig_transdc_His_kin-like_C"/>
</dbReference>
<organism evidence="10 11">
    <name type="scientific">Tengunoibacter tsumagoiensis</name>
    <dbReference type="NCBI Taxonomy" id="2014871"/>
    <lineage>
        <taxon>Bacteria</taxon>
        <taxon>Bacillati</taxon>
        <taxon>Chloroflexota</taxon>
        <taxon>Ktedonobacteria</taxon>
        <taxon>Ktedonobacterales</taxon>
        <taxon>Dictyobacteraceae</taxon>
        <taxon>Tengunoibacter</taxon>
    </lineage>
</organism>
<dbReference type="Gene3D" id="3.30.450.40">
    <property type="match status" value="1"/>
</dbReference>
<evidence type="ECO:0000313" key="10">
    <source>
        <dbReference type="EMBL" id="GCE16090.1"/>
    </source>
</evidence>
<keyword evidence="11" id="KW-1185">Reference proteome</keyword>
<dbReference type="InterPro" id="IPR036097">
    <property type="entry name" value="HisK_dim/P_sf"/>
</dbReference>
<dbReference type="PANTHER" id="PTHR43547:SF2">
    <property type="entry name" value="HYBRID SIGNAL TRANSDUCTION HISTIDINE KINASE C"/>
    <property type="match status" value="1"/>
</dbReference>
<comment type="caution">
    <text evidence="10">The sequence shown here is derived from an EMBL/GenBank/DDBJ whole genome shotgun (WGS) entry which is preliminary data.</text>
</comment>
<dbReference type="Pfam" id="PF00512">
    <property type="entry name" value="HisKA"/>
    <property type="match status" value="1"/>
</dbReference>
<dbReference type="InterPro" id="IPR029016">
    <property type="entry name" value="GAF-like_dom_sf"/>
</dbReference>
<dbReference type="Gene3D" id="1.10.287.130">
    <property type="match status" value="1"/>
</dbReference>
<evidence type="ECO:0000256" key="4">
    <source>
        <dbReference type="ARBA" id="ARBA00022679"/>
    </source>
</evidence>
<gene>
    <name evidence="10" type="ORF">KTT_59490</name>
</gene>
<dbReference type="SMART" id="SM00388">
    <property type="entry name" value="HisKA"/>
    <property type="match status" value="1"/>
</dbReference>
<dbReference type="SMART" id="SM00387">
    <property type="entry name" value="HATPase_c"/>
    <property type="match status" value="1"/>
</dbReference>
<name>A0A402AAC8_9CHLR</name>
<keyword evidence="3" id="KW-0597">Phosphoprotein</keyword>
<dbReference type="CDD" id="cd00075">
    <property type="entry name" value="HATPase"/>
    <property type="match status" value="1"/>
</dbReference>
<dbReference type="SUPFAM" id="SSF47384">
    <property type="entry name" value="Homodimeric domain of signal transducing histidine kinase"/>
    <property type="match status" value="1"/>
</dbReference>
<dbReference type="SUPFAM" id="SSF55874">
    <property type="entry name" value="ATPase domain of HSP90 chaperone/DNA topoisomerase II/histidine kinase"/>
    <property type="match status" value="1"/>
</dbReference>
<evidence type="ECO:0000256" key="6">
    <source>
        <dbReference type="ARBA" id="ARBA00023012"/>
    </source>
</evidence>
<evidence type="ECO:0000256" key="5">
    <source>
        <dbReference type="ARBA" id="ARBA00022777"/>
    </source>
</evidence>
<dbReference type="CDD" id="cd00130">
    <property type="entry name" value="PAS"/>
    <property type="match status" value="2"/>
</dbReference>
<keyword evidence="5" id="KW-0418">Kinase</keyword>
<evidence type="ECO:0000256" key="3">
    <source>
        <dbReference type="ARBA" id="ARBA00022553"/>
    </source>
</evidence>
<keyword evidence="6" id="KW-0902">Two-component regulatory system</keyword>
<dbReference type="PANTHER" id="PTHR43547">
    <property type="entry name" value="TWO-COMPONENT HISTIDINE KINASE"/>
    <property type="match status" value="1"/>
</dbReference>
<dbReference type="PRINTS" id="PR00344">
    <property type="entry name" value="BCTRLSENSOR"/>
</dbReference>
<dbReference type="InterPro" id="IPR000700">
    <property type="entry name" value="PAS-assoc_C"/>
</dbReference>
<feature type="domain" description="Histidine kinase" evidence="7">
    <location>
        <begin position="513"/>
        <end position="746"/>
    </location>
</feature>
<dbReference type="GO" id="GO:0000155">
    <property type="term" value="F:phosphorelay sensor kinase activity"/>
    <property type="evidence" value="ECO:0007669"/>
    <property type="project" value="InterPro"/>
</dbReference>
<dbReference type="CDD" id="cd00082">
    <property type="entry name" value="HisKA"/>
    <property type="match status" value="1"/>
</dbReference>
<dbReference type="SUPFAM" id="SSF55781">
    <property type="entry name" value="GAF domain-like"/>
    <property type="match status" value="1"/>
</dbReference>
<dbReference type="InterPro" id="IPR036890">
    <property type="entry name" value="HATPase_C_sf"/>
</dbReference>
<dbReference type="NCBIfam" id="TIGR00229">
    <property type="entry name" value="sensory_box"/>
    <property type="match status" value="2"/>
</dbReference>
<dbReference type="InterPro" id="IPR003594">
    <property type="entry name" value="HATPase_dom"/>
</dbReference>
<dbReference type="InterPro" id="IPR000014">
    <property type="entry name" value="PAS"/>
</dbReference>
<evidence type="ECO:0000259" key="9">
    <source>
        <dbReference type="PROSITE" id="PS50113"/>
    </source>
</evidence>
<dbReference type="InterPro" id="IPR035965">
    <property type="entry name" value="PAS-like_dom_sf"/>
</dbReference>
<accession>A0A402AAC8</accession>
<sequence>MKVKKMTTNKQPEEKDSVENHVIQDLYYTIFEQSTVSMACVYLDGEIHSANVAFKLLFGLTDEDLRAGNLHNLNPPEQPQVWHTYLNRLLTEGKRSYAFEQQFVQKDSEIFWARVRASHIQVETGTRPLFLCTFEDISVRKSAEAERVSLLQHTQAIKAAHEEERSKAIEMGTRLKALFSAITEPIIFFDQEGRVQQINEAAKYLFGWPQPQKYEGVPFYHLTENYTFHTPDGKSIPHDQIPMYRILHGETIPHTQAVDIVITEPEGQQLALSVSGAPVSISQGAFQGSVCVFRDVTETNYKRASIQKALSSLLTLVENLIIIPELTETIGEKDPFVTKTIMEVGQRLADLVQEILDCNHVALATLEAETKKLQLVGLTNYPSSKQQQFRNAFDNKSLEKYLETDLIDRLYKGETVLLNLKAQAGRARLRFGSPYLLLAPMSVGTQIVGIFVISQKRSDENYSPEGLAVLSAVAKLTGLIIEQVRLVNEWANSRANAIALEDTNARFDAFMSIASHELRTPLTTIKGNIQLAMRRLDTIMAHNHDLPEVVQEKLLRVKNPLEYAVHRVGVQDRMISDLLDTSRIRANKFMMIMHHHNIVEIVKAAYEDVKLSAPERQIMYHLAAEENLMVLADADRIGQVVNNYLTNALKYSPIDQPVELTITREDQNVRISVSDHGPGLSSEDQQRVWERFYRSTVVDVQYGSGVGLGLGLYLCRMIVEQHHGQIGLTSQQGKGSTFWFTLPLVDATREEATTGNNYSQMPL</sequence>
<dbReference type="EC" id="2.7.13.3" evidence="2"/>
<dbReference type="EMBL" id="BIFR01000002">
    <property type="protein sequence ID" value="GCE16090.1"/>
    <property type="molecule type" value="Genomic_DNA"/>
</dbReference>
<dbReference type="AlphaFoldDB" id="A0A402AAC8"/>
<dbReference type="Gene3D" id="3.30.450.20">
    <property type="entry name" value="PAS domain"/>
    <property type="match status" value="2"/>
</dbReference>
<reference evidence="11" key="1">
    <citation type="submission" date="2018-12" db="EMBL/GenBank/DDBJ databases">
        <title>Tengunoibacter tsumagoiensis gen. nov., sp. nov., Dictyobacter kobayashii sp. nov., D. alpinus sp. nov., and D. joshuensis sp. nov. and description of Dictyobacteraceae fam. nov. within the order Ktedonobacterales isolated from Tengu-no-mugimeshi.</title>
        <authorList>
            <person name="Wang C.M."/>
            <person name="Zheng Y."/>
            <person name="Sakai Y."/>
            <person name="Toyoda A."/>
            <person name="Minakuchi Y."/>
            <person name="Abe K."/>
            <person name="Yokota A."/>
            <person name="Yabe S."/>
        </authorList>
    </citation>
    <scope>NUCLEOTIDE SEQUENCE [LARGE SCALE GENOMIC DNA]</scope>
    <source>
        <strain evidence="11">Uno3</strain>
    </source>
</reference>
<comment type="catalytic activity">
    <reaction evidence="1">
        <text>ATP + protein L-histidine = ADP + protein N-phospho-L-histidine.</text>
        <dbReference type="EC" id="2.7.13.3"/>
    </reaction>
</comment>
<dbReference type="PROSITE" id="PS50112">
    <property type="entry name" value="PAS"/>
    <property type="match status" value="1"/>
</dbReference>
<dbReference type="SMART" id="SM00086">
    <property type="entry name" value="PAC"/>
    <property type="match status" value="2"/>
</dbReference>
<evidence type="ECO:0000256" key="1">
    <source>
        <dbReference type="ARBA" id="ARBA00000085"/>
    </source>
</evidence>
<feature type="domain" description="PAC" evidence="9">
    <location>
        <begin position="256"/>
        <end position="308"/>
    </location>
</feature>
<proteinExistence type="predicted"/>
<evidence type="ECO:0000259" key="7">
    <source>
        <dbReference type="PROSITE" id="PS50109"/>
    </source>
</evidence>
<dbReference type="FunFam" id="3.30.565.10:FF:000006">
    <property type="entry name" value="Sensor histidine kinase WalK"/>
    <property type="match status" value="1"/>
</dbReference>
<feature type="domain" description="PAS" evidence="8">
    <location>
        <begin position="171"/>
        <end position="212"/>
    </location>
</feature>
<evidence type="ECO:0000259" key="8">
    <source>
        <dbReference type="PROSITE" id="PS50112"/>
    </source>
</evidence>
<dbReference type="SUPFAM" id="SSF55785">
    <property type="entry name" value="PYP-like sensor domain (PAS domain)"/>
    <property type="match status" value="2"/>
</dbReference>